<dbReference type="Proteomes" id="UP000323425">
    <property type="component" value="Unassembled WGS sequence"/>
</dbReference>
<proteinExistence type="predicted"/>
<dbReference type="EMBL" id="VTFH01000002">
    <property type="protein sequence ID" value="KAA8558324.1"/>
    <property type="molecule type" value="Genomic_DNA"/>
</dbReference>
<evidence type="ECO:0008006" key="3">
    <source>
        <dbReference type="Google" id="ProtNLM"/>
    </source>
</evidence>
<evidence type="ECO:0000313" key="2">
    <source>
        <dbReference type="Proteomes" id="UP000323425"/>
    </source>
</evidence>
<sequence length="42" mass="4659">MSNLRYTEEFKIHAINQVTEKKLPVADVVVRLGVSTLASMLG</sequence>
<organism evidence="1 2">
    <name type="scientific">Pseudomonas extremaustralis</name>
    <dbReference type="NCBI Taxonomy" id="359110"/>
    <lineage>
        <taxon>Bacteria</taxon>
        <taxon>Pseudomonadati</taxon>
        <taxon>Pseudomonadota</taxon>
        <taxon>Gammaproteobacteria</taxon>
        <taxon>Pseudomonadales</taxon>
        <taxon>Pseudomonadaceae</taxon>
        <taxon>Pseudomonas</taxon>
    </lineage>
</organism>
<dbReference type="Pfam" id="PF01527">
    <property type="entry name" value="HTH_Tnp_1"/>
    <property type="match status" value="1"/>
</dbReference>
<reference evidence="1 2" key="1">
    <citation type="journal article" date="2018" name="Plant Biotechnol. Rep.">
        <title>Diversity and antifungal activity of endophytic bacteria associated with Panax ginseng seedlings.</title>
        <authorList>
            <person name="Park J.M."/>
            <person name="Hong C.E."/>
            <person name="Jo S.H."/>
        </authorList>
    </citation>
    <scope>NUCLEOTIDE SEQUENCE [LARGE SCALE GENOMIC DNA]</scope>
    <source>
        <strain evidence="1 2">PgKB38</strain>
    </source>
</reference>
<dbReference type="GO" id="GO:0006313">
    <property type="term" value="P:DNA transposition"/>
    <property type="evidence" value="ECO:0007669"/>
    <property type="project" value="InterPro"/>
</dbReference>
<accession>A0A5M9INJ1</accession>
<dbReference type="GO" id="GO:0004803">
    <property type="term" value="F:transposase activity"/>
    <property type="evidence" value="ECO:0007669"/>
    <property type="project" value="InterPro"/>
</dbReference>
<evidence type="ECO:0000313" key="1">
    <source>
        <dbReference type="EMBL" id="KAA8558324.1"/>
    </source>
</evidence>
<comment type="caution">
    <text evidence="1">The sequence shown here is derived from an EMBL/GenBank/DDBJ whole genome shotgun (WGS) entry which is preliminary data.</text>
</comment>
<dbReference type="AlphaFoldDB" id="A0A5M9INJ1"/>
<gene>
    <name evidence="1" type="ORF">FX985_04673</name>
</gene>
<name>A0A5M9INJ1_9PSED</name>
<dbReference type="InterPro" id="IPR002514">
    <property type="entry name" value="Transposase_8"/>
</dbReference>
<dbReference type="GO" id="GO:0003677">
    <property type="term" value="F:DNA binding"/>
    <property type="evidence" value="ECO:0007669"/>
    <property type="project" value="InterPro"/>
</dbReference>
<protein>
    <recommendedName>
        <fullName evidence="3">Transposase</fullName>
    </recommendedName>
</protein>